<evidence type="ECO:0000313" key="2">
    <source>
        <dbReference type="Proteomes" id="UP000707451"/>
    </source>
</evidence>
<dbReference type="Gene3D" id="3.80.10.10">
    <property type="entry name" value="Ribonuclease Inhibitor"/>
    <property type="match status" value="1"/>
</dbReference>
<name>A0A9P8BY47_9FUNG</name>
<organism evidence="1 2">
    <name type="scientific">Linnemannia hyalina</name>
    <dbReference type="NCBI Taxonomy" id="64524"/>
    <lineage>
        <taxon>Eukaryota</taxon>
        <taxon>Fungi</taxon>
        <taxon>Fungi incertae sedis</taxon>
        <taxon>Mucoromycota</taxon>
        <taxon>Mortierellomycotina</taxon>
        <taxon>Mortierellomycetes</taxon>
        <taxon>Mortierellales</taxon>
        <taxon>Mortierellaceae</taxon>
        <taxon>Linnemannia</taxon>
    </lineage>
</organism>
<keyword evidence="2" id="KW-1185">Reference proteome</keyword>
<dbReference type="EMBL" id="JAHRHY010000005">
    <property type="protein sequence ID" value="KAG9069537.1"/>
    <property type="molecule type" value="Genomic_DNA"/>
</dbReference>
<sequence length="823" mass="93003">MDPLSRLPPECLHMVIGILKEQGDTSTLASLIRTNKHIASSTLPFLYSDPYQWAPFVIRRDFNPKLVNIAHKLTCLLLHQIPVSCISPMLTFAFPDLMPQTRPPSTFDYLRHISHLRLGSWAIAHHTTDKQRLSKNKPDILEDQDFQRQWQLDHALIGCESVAMEEVLRNSRYCVLAFQEANWALASPILEQLRSLTIPVSDIQSYHGVVSRLRRLESVDIVMDTVLTRPSKYRDMFALTSEQRGELNSRLDATFRFMISFFRDHAALFPNQLKTAQFHDGKFWMQAPQHCPELIQFKVFEMLPPLARTRILTTTDLLQSLAHPLSSAVNRIEEIVQEQGPKRWLLRPENSQQYLQQCRSLKSLALVEVPKGIFSWAVDERLRKDKLAGDTITNIITTTGDPHKRPELSAQDSKGSAILEHHLPPLSTVTLQDGSPTFLDDLDDLAFAFSKTLQQLTVRASTLNPLPEPKPVLYGQGWVDLPVLTHLSLDVGYCRLVIDRALLTHCPNLVTLALTDNTMVYYCRDLVPCLPADLPRINKIQLKGWSALTFDTATLHTTPNLTDLSITMHCVYFGVQFIPPLEELDRSFGIAGDSITTTTTDDAVELTAPAIPRSVWTWDWYLPQLKTLTLTVEFALRFQFRMLRGCPSLHMLSLDCSSVHKTHVRTVTTADLFSPTSPNEISDNEQGTSSAATRITAPNLQKLTIFGRWVVQDAILSEFLTGMFPELQDLTMARWSGCTLEGFVDMVRTTSRTTTATGPQPERINKFRTLRLDFHNTSSKKLARLGLWKCGGGGIGKVGVAVHKEGESAFYLDRRTQVHYCLV</sequence>
<protein>
    <recommendedName>
        <fullName evidence="3">F-box domain-containing protein</fullName>
    </recommendedName>
</protein>
<gene>
    <name evidence="1" type="ORF">KI688_010440</name>
</gene>
<dbReference type="SUPFAM" id="SSF52047">
    <property type="entry name" value="RNI-like"/>
    <property type="match status" value="1"/>
</dbReference>
<dbReference type="OrthoDB" id="2411417at2759"/>
<proteinExistence type="predicted"/>
<evidence type="ECO:0000313" key="1">
    <source>
        <dbReference type="EMBL" id="KAG9069537.1"/>
    </source>
</evidence>
<reference evidence="1" key="1">
    <citation type="submission" date="2021-06" db="EMBL/GenBank/DDBJ databases">
        <title>Genome Sequence of Mortierella hyaline Strain SCG-10, a Cold-Adapted, Nitrate-Reducing Fungus Isolated from Soil in Minnesota, USA.</title>
        <authorList>
            <person name="Aldossari N."/>
        </authorList>
    </citation>
    <scope>NUCLEOTIDE SEQUENCE</scope>
    <source>
        <strain evidence="1">SCG-10</strain>
    </source>
</reference>
<comment type="caution">
    <text evidence="1">The sequence shown here is derived from an EMBL/GenBank/DDBJ whole genome shotgun (WGS) entry which is preliminary data.</text>
</comment>
<dbReference type="Proteomes" id="UP000707451">
    <property type="component" value="Unassembled WGS sequence"/>
</dbReference>
<dbReference type="InterPro" id="IPR032675">
    <property type="entry name" value="LRR_dom_sf"/>
</dbReference>
<dbReference type="AlphaFoldDB" id="A0A9P8BY47"/>
<evidence type="ECO:0008006" key="3">
    <source>
        <dbReference type="Google" id="ProtNLM"/>
    </source>
</evidence>
<accession>A0A9P8BY47</accession>